<organism evidence="2">
    <name type="scientific">marine sediment metagenome</name>
    <dbReference type="NCBI Taxonomy" id="412755"/>
    <lineage>
        <taxon>unclassified sequences</taxon>
        <taxon>metagenomes</taxon>
        <taxon>ecological metagenomes</taxon>
    </lineage>
</organism>
<dbReference type="AlphaFoldDB" id="A0A0F9APR5"/>
<sequence length="126" mass="14046">MRRILMDLLKPITMSHVTILFWGILIGLFIGLAIPNMVLAQEQKPLTPEQRVEALTGAILNLKMNLAAEKSGWAEEMKIATRLKAQNIVLRKQLAEAIAKVAQLETKPEIHPYDVAPGEVIDVPKE</sequence>
<name>A0A0F9APR5_9ZZZZ</name>
<accession>A0A0F9APR5</accession>
<evidence type="ECO:0000256" key="1">
    <source>
        <dbReference type="SAM" id="Coils"/>
    </source>
</evidence>
<gene>
    <name evidence="2" type="ORF">LCGC14_2624330</name>
</gene>
<comment type="caution">
    <text evidence="2">The sequence shown here is derived from an EMBL/GenBank/DDBJ whole genome shotgun (WGS) entry which is preliminary data.</text>
</comment>
<reference evidence="2" key="1">
    <citation type="journal article" date="2015" name="Nature">
        <title>Complex archaea that bridge the gap between prokaryotes and eukaryotes.</title>
        <authorList>
            <person name="Spang A."/>
            <person name="Saw J.H."/>
            <person name="Jorgensen S.L."/>
            <person name="Zaremba-Niedzwiedzka K."/>
            <person name="Martijn J."/>
            <person name="Lind A.E."/>
            <person name="van Eijk R."/>
            <person name="Schleper C."/>
            <person name="Guy L."/>
            <person name="Ettema T.J."/>
        </authorList>
    </citation>
    <scope>NUCLEOTIDE SEQUENCE</scope>
</reference>
<dbReference type="EMBL" id="LAZR01044855">
    <property type="protein sequence ID" value="KKL03617.1"/>
    <property type="molecule type" value="Genomic_DNA"/>
</dbReference>
<evidence type="ECO:0000313" key="2">
    <source>
        <dbReference type="EMBL" id="KKL03617.1"/>
    </source>
</evidence>
<keyword evidence="1" id="KW-0175">Coiled coil</keyword>
<proteinExistence type="predicted"/>
<protein>
    <submittedName>
        <fullName evidence="2">Uncharacterized protein</fullName>
    </submittedName>
</protein>
<feature type="coiled-coil region" evidence="1">
    <location>
        <begin position="80"/>
        <end position="107"/>
    </location>
</feature>